<reference evidence="6" key="1">
    <citation type="journal article" date="2019" name="Int. J. Syst. Evol. Microbiol.">
        <title>The Global Catalogue of Microorganisms (GCM) 10K type strain sequencing project: providing services to taxonomists for standard genome sequencing and annotation.</title>
        <authorList>
            <consortium name="The Broad Institute Genomics Platform"/>
            <consortium name="The Broad Institute Genome Sequencing Center for Infectious Disease"/>
            <person name="Wu L."/>
            <person name="Ma J."/>
        </authorList>
    </citation>
    <scope>NUCLEOTIDE SEQUENCE [LARGE SCALE GENOMIC DNA]</scope>
    <source>
        <strain evidence="6">CCM 8896</strain>
    </source>
</reference>
<sequence length="347" mass="38499">MAILKKYHCYLFICFILGGLFGLPHQVLAATNTNFSVTPVFSEAQTDTTLDYFNLVVAPDQHYPLTVTVENTSRTKVMTFDAKLVAATTSSQGKIDYTPSTTKNATNGSMLLPNLAANQKTHQKITLNPLAKGQVTFEIQIPNSGLQGTVLGSIFVQQHTTQQQDKSTVGIQNQFAITTPVILKPVNSAKLMPNLEMNQVHFKQINNTGQITADIVNKAPVMFGKIQLTADLYQKGVKKARFTKHAENLEMAPNSTLAYPFTIPIQKLNAGQYTLKVTLSSGPKTFHLKQTFTIKASQLKKNTATTSKKPRYLLFWIIASVIVLCLIFVILLALIKRYRSKIHRSTH</sequence>
<gene>
    <name evidence="5" type="ORF">ACFQ5M_05135</name>
</gene>
<name>A0ABW4J6A0_9LACO</name>
<organism evidence="5 6">
    <name type="scientific">Agrilactobacillus yilanensis</name>
    <dbReference type="NCBI Taxonomy" id="2485997"/>
    <lineage>
        <taxon>Bacteria</taxon>
        <taxon>Bacillati</taxon>
        <taxon>Bacillota</taxon>
        <taxon>Bacilli</taxon>
        <taxon>Lactobacillales</taxon>
        <taxon>Lactobacillaceae</taxon>
        <taxon>Agrilactobacillus</taxon>
    </lineage>
</organism>
<dbReference type="RefSeq" id="WP_125715712.1">
    <property type="nucleotide sequence ID" value="NZ_JBHTOP010000011.1"/>
</dbReference>
<dbReference type="Pfam" id="PF06030">
    <property type="entry name" value="WxLIP_PGBD"/>
    <property type="match status" value="1"/>
</dbReference>
<feature type="transmembrane region" description="Helical" evidence="1">
    <location>
        <begin position="313"/>
        <end position="335"/>
    </location>
</feature>
<dbReference type="Proteomes" id="UP001597267">
    <property type="component" value="Unassembled WGS sequence"/>
</dbReference>
<keyword evidence="2" id="KW-0732">Signal</keyword>
<evidence type="ECO:0000259" key="3">
    <source>
        <dbReference type="Pfam" id="PF06030"/>
    </source>
</evidence>
<proteinExistence type="predicted"/>
<feature type="domain" description="WxL Interacting Protein host binding" evidence="4">
    <location>
        <begin position="167"/>
        <end position="302"/>
    </location>
</feature>
<keyword evidence="1" id="KW-0472">Membrane</keyword>
<feature type="domain" description="WxL Interacting Protein peptidoglycan binding" evidence="3">
    <location>
        <begin position="35"/>
        <end position="157"/>
    </location>
</feature>
<accession>A0ABW4J6A0</accession>
<keyword evidence="1" id="KW-0812">Transmembrane</keyword>
<dbReference type="InterPro" id="IPR021759">
    <property type="entry name" value="WxLIP_HBD"/>
</dbReference>
<evidence type="ECO:0000313" key="5">
    <source>
        <dbReference type="EMBL" id="MFD1671473.1"/>
    </source>
</evidence>
<evidence type="ECO:0000313" key="6">
    <source>
        <dbReference type="Proteomes" id="UP001597267"/>
    </source>
</evidence>
<dbReference type="Pfam" id="PF11797">
    <property type="entry name" value="WxLIP_HBD"/>
    <property type="match status" value="1"/>
</dbReference>
<evidence type="ECO:0000259" key="4">
    <source>
        <dbReference type="Pfam" id="PF11797"/>
    </source>
</evidence>
<feature type="signal peptide" evidence="2">
    <location>
        <begin position="1"/>
        <end position="29"/>
    </location>
</feature>
<keyword evidence="1" id="KW-1133">Transmembrane helix</keyword>
<protein>
    <submittedName>
        <fullName evidence="5">WxL protein host-binding domain-containing protein</fullName>
    </submittedName>
</protein>
<dbReference type="InterPro" id="IPR010317">
    <property type="entry name" value="WxLIP_PGBD"/>
</dbReference>
<keyword evidence="6" id="KW-1185">Reference proteome</keyword>
<dbReference type="EMBL" id="JBHTOP010000011">
    <property type="protein sequence ID" value="MFD1671473.1"/>
    <property type="molecule type" value="Genomic_DNA"/>
</dbReference>
<evidence type="ECO:0000256" key="1">
    <source>
        <dbReference type="SAM" id="Phobius"/>
    </source>
</evidence>
<evidence type="ECO:0000256" key="2">
    <source>
        <dbReference type="SAM" id="SignalP"/>
    </source>
</evidence>
<feature type="chain" id="PRO_5046833431" evidence="2">
    <location>
        <begin position="30"/>
        <end position="347"/>
    </location>
</feature>
<comment type="caution">
    <text evidence="5">The sequence shown here is derived from an EMBL/GenBank/DDBJ whole genome shotgun (WGS) entry which is preliminary data.</text>
</comment>